<feature type="site" description="Important for catalytic activity" evidence="9">
    <location>
        <position position="20"/>
    </location>
</feature>
<feature type="binding site" evidence="9">
    <location>
        <position position="50"/>
    </location>
    <ligand>
        <name>Mg(2+)</name>
        <dbReference type="ChEBI" id="CHEBI:18420"/>
    </ligand>
</feature>
<dbReference type="AlphaFoldDB" id="A0A368V695"/>
<gene>
    <name evidence="9" type="primary">selD</name>
    <name evidence="12" type="ORF">DFO77_11142</name>
</gene>
<dbReference type="InterPro" id="IPR036921">
    <property type="entry name" value="PurM-like_N_sf"/>
</dbReference>
<dbReference type="PANTHER" id="PTHR10256">
    <property type="entry name" value="SELENIDE, WATER DIKINASE"/>
    <property type="match status" value="1"/>
</dbReference>
<name>A0A368V695_9BACT</name>
<dbReference type="Proteomes" id="UP000252733">
    <property type="component" value="Unassembled WGS sequence"/>
</dbReference>
<dbReference type="CDD" id="cd02195">
    <property type="entry name" value="SelD"/>
    <property type="match status" value="1"/>
</dbReference>
<dbReference type="Pfam" id="PF02769">
    <property type="entry name" value="AIRS_C"/>
    <property type="match status" value="1"/>
</dbReference>
<keyword evidence="13" id="KW-1185">Reference proteome</keyword>
<sequence>MSEQIIDLLETVEYGGCSAKLPPGELAGILSKLPQMQHPNIMVDIDTHDDAGVYRLNDETALIFTTDFFPPVCSDPFEFGEIAAANALSDVYAMGGTPLLALNLFMFSSAKMPLSAFEQILQGGHSKIQEAGALVMGGHTIEDHPPKYGLAVVGTVHPDKLITNASAKPGDLLVLTKPLGIGVLVAAQRLKMVREDAYRKGLDQMKLLNKWGAEVMTKHALTCATDVTGFGLLGHALKMAEASEVSLAIRTRDLPIIDQAAELANDGCLPGASFRNLDFVQSSLHVNKLVEPHLKMLAADAQTSGGLLMCVPPDKLDAVLADLEASGKHPQTKIIGEVLPKTRKRIYLE</sequence>
<dbReference type="SUPFAM" id="SSF56042">
    <property type="entry name" value="PurM C-terminal domain-like"/>
    <property type="match status" value="1"/>
</dbReference>
<feature type="domain" description="PurM-like C-terminal" evidence="11">
    <location>
        <begin position="168"/>
        <end position="347"/>
    </location>
</feature>
<dbReference type="GO" id="GO:0005524">
    <property type="term" value="F:ATP binding"/>
    <property type="evidence" value="ECO:0007669"/>
    <property type="project" value="UniProtKB-UniRule"/>
</dbReference>
<dbReference type="SUPFAM" id="SSF55326">
    <property type="entry name" value="PurM N-terminal domain-like"/>
    <property type="match status" value="1"/>
</dbReference>
<dbReference type="HAMAP" id="MF_00625">
    <property type="entry name" value="SelD"/>
    <property type="match status" value="1"/>
</dbReference>
<dbReference type="InterPro" id="IPR036676">
    <property type="entry name" value="PurM-like_C_sf"/>
</dbReference>
<comment type="catalytic activity">
    <reaction evidence="9">
        <text>hydrogenselenide + ATP + H2O = selenophosphate + AMP + phosphate + 2 H(+)</text>
        <dbReference type="Rhea" id="RHEA:18737"/>
        <dbReference type="ChEBI" id="CHEBI:15377"/>
        <dbReference type="ChEBI" id="CHEBI:15378"/>
        <dbReference type="ChEBI" id="CHEBI:16144"/>
        <dbReference type="ChEBI" id="CHEBI:29317"/>
        <dbReference type="ChEBI" id="CHEBI:30616"/>
        <dbReference type="ChEBI" id="CHEBI:43474"/>
        <dbReference type="ChEBI" id="CHEBI:456215"/>
        <dbReference type="EC" id="2.7.9.3"/>
    </reaction>
</comment>
<feature type="binding site" description="in other chain" evidence="9">
    <location>
        <position position="20"/>
    </location>
    <ligand>
        <name>ATP</name>
        <dbReference type="ChEBI" id="CHEBI:30616"/>
        <note>ligand shared between dimeric partners</note>
    </ligand>
</feature>
<comment type="cofactor">
    <cofactor evidence="9">
        <name>Mg(2+)</name>
        <dbReference type="ChEBI" id="CHEBI:18420"/>
    </cofactor>
    <text evidence="9">Binds 1 Mg(2+) ion per monomer.</text>
</comment>
<dbReference type="InterPro" id="IPR016188">
    <property type="entry name" value="PurM-like_N"/>
</dbReference>
<feature type="binding site" description="in other chain" evidence="9">
    <location>
        <begin position="47"/>
        <end position="49"/>
    </location>
    <ligand>
        <name>ATP</name>
        <dbReference type="ChEBI" id="CHEBI:30616"/>
        <note>ligand shared between dimeric partners</note>
    </ligand>
</feature>
<dbReference type="GO" id="GO:0004756">
    <property type="term" value="F:selenide, water dikinase activity"/>
    <property type="evidence" value="ECO:0007669"/>
    <property type="project" value="UniProtKB-UniRule"/>
</dbReference>
<dbReference type="InterPro" id="IPR023061">
    <property type="entry name" value="SelD_I"/>
</dbReference>
<dbReference type="EC" id="2.7.9.3" evidence="9"/>
<comment type="function">
    <text evidence="9">Synthesizes selenophosphate from selenide and ATP.</text>
</comment>
<keyword evidence="8 9" id="KW-0711">Selenium</keyword>
<evidence type="ECO:0000256" key="5">
    <source>
        <dbReference type="ARBA" id="ARBA00022777"/>
    </source>
</evidence>
<feature type="binding site" evidence="9">
    <location>
        <begin position="138"/>
        <end position="140"/>
    </location>
    <ligand>
        <name>ATP</name>
        <dbReference type="ChEBI" id="CHEBI:30616"/>
        <note>ligand shared between dimeric partners</note>
    </ligand>
</feature>
<proteinExistence type="inferred from homology"/>
<dbReference type="RefSeq" id="WP_114437038.1">
    <property type="nucleotide sequence ID" value="NZ_QPIZ01000011.1"/>
</dbReference>
<evidence type="ECO:0000256" key="2">
    <source>
        <dbReference type="ARBA" id="ARBA00022679"/>
    </source>
</evidence>
<keyword evidence="3 9" id="KW-0479">Metal-binding</keyword>
<dbReference type="GO" id="GO:0005737">
    <property type="term" value="C:cytoplasm"/>
    <property type="evidence" value="ECO:0007669"/>
    <property type="project" value="TreeGrafter"/>
</dbReference>
<evidence type="ECO:0000256" key="6">
    <source>
        <dbReference type="ARBA" id="ARBA00022840"/>
    </source>
</evidence>
<dbReference type="PIRSF" id="PIRSF036407">
    <property type="entry name" value="Selenphspht_syn"/>
    <property type="match status" value="1"/>
</dbReference>
<keyword evidence="2 9" id="KW-0808">Transferase</keyword>
<feature type="active site" evidence="9">
    <location>
        <position position="17"/>
    </location>
</feature>
<comment type="subunit">
    <text evidence="9">Homodimer.</text>
</comment>
<dbReference type="Gene3D" id="3.90.650.10">
    <property type="entry name" value="PurM-like C-terminal domain"/>
    <property type="match status" value="1"/>
</dbReference>
<evidence type="ECO:0000313" key="12">
    <source>
        <dbReference type="EMBL" id="RCW34541.1"/>
    </source>
</evidence>
<keyword evidence="6 9" id="KW-0067">ATP-binding</keyword>
<evidence type="ECO:0000256" key="3">
    <source>
        <dbReference type="ARBA" id="ARBA00022723"/>
    </source>
</evidence>
<dbReference type="EMBL" id="QPIZ01000011">
    <property type="protein sequence ID" value="RCW34541.1"/>
    <property type="molecule type" value="Genomic_DNA"/>
</dbReference>
<evidence type="ECO:0000256" key="9">
    <source>
        <dbReference type="HAMAP-Rule" id="MF_00625"/>
    </source>
</evidence>
<protein>
    <recommendedName>
        <fullName evidence="9">Selenide, water dikinase</fullName>
        <ecNumber evidence="9">2.7.9.3</ecNumber>
    </recommendedName>
    <alternativeName>
        <fullName evidence="9">Selenium donor protein</fullName>
    </alternativeName>
    <alternativeName>
        <fullName evidence="9">Selenophosphate synthase</fullName>
    </alternativeName>
</protein>
<dbReference type="GO" id="GO:0016260">
    <property type="term" value="P:selenocysteine biosynthetic process"/>
    <property type="evidence" value="ECO:0007669"/>
    <property type="project" value="InterPro"/>
</dbReference>
<feature type="binding site" description="in other chain" evidence="9">
    <location>
        <position position="90"/>
    </location>
    <ligand>
        <name>ATP</name>
        <dbReference type="ChEBI" id="CHEBI:30616"/>
        <note>ligand shared between dimeric partners</note>
    </ligand>
</feature>
<feature type="domain" description="PurM-like N-terminal" evidence="10">
    <location>
        <begin position="49"/>
        <end position="156"/>
    </location>
</feature>
<dbReference type="GO" id="GO:0000287">
    <property type="term" value="F:magnesium ion binding"/>
    <property type="evidence" value="ECO:0007669"/>
    <property type="project" value="UniProtKB-UniRule"/>
</dbReference>
<dbReference type="InterPro" id="IPR004536">
    <property type="entry name" value="SPS/SelD"/>
</dbReference>
<dbReference type="InterPro" id="IPR010918">
    <property type="entry name" value="PurM-like_C_dom"/>
</dbReference>
<reference evidence="12 13" key="1">
    <citation type="submission" date="2018-07" db="EMBL/GenBank/DDBJ databases">
        <title>Freshwater and sediment microbial communities from various areas in North America, analyzing microbe dynamics in response to fracking.</title>
        <authorList>
            <person name="Lamendella R."/>
        </authorList>
    </citation>
    <scope>NUCLEOTIDE SEQUENCE [LARGE SCALE GENOMIC DNA]</scope>
    <source>
        <strain evidence="12 13">160A</strain>
    </source>
</reference>
<feature type="binding site" evidence="9">
    <location>
        <position position="226"/>
    </location>
    <ligand>
        <name>Mg(2+)</name>
        <dbReference type="ChEBI" id="CHEBI:18420"/>
    </ligand>
</feature>
<keyword evidence="7 9" id="KW-0460">Magnesium</keyword>
<keyword evidence="5 9" id="KW-0418">Kinase</keyword>
<evidence type="ECO:0000256" key="8">
    <source>
        <dbReference type="ARBA" id="ARBA00023266"/>
    </source>
</evidence>
<feature type="binding site" evidence="9">
    <location>
        <position position="90"/>
    </location>
    <ligand>
        <name>Mg(2+)</name>
        <dbReference type="ChEBI" id="CHEBI:18420"/>
    </ligand>
</feature>
<keyword evidence="4 9" id="KW-0547">Nucleotide-binding</keyword>
<dbReference type="NCBIfam" id="NF002098">
    <property type="entry name" value="PRK00943.1"/>
    <property type="match status" value="1"/>
</dbReference>
<evidence type="ECO:0000259" key="10">
    <source>
        <dbReference type="Pfam" id="PF00586"/>
    </source>
</evidence>
<comment type="similarity">
    <text evidence="1 9">Belongs to the selenophosphate synthase 1 family. Class I subfamily.</text>
</comment>
<evidence type="ECO:0000256" key="7">
    <source>
        <dbReference type="ARBA" id="ARBA00022842"/>
    </source>
</evidence>
<evidence type="ECO:0000256" key="4">
    <source>
        <dbReference type="ARBA" id="ARBA00022741"/>
    </source>
</evidence>
<comment type="caution">
    <text evidence="12">The sequence shown here is derived from an EMBL/GenBank/DDBJ whole genome shotgun (WGS) entry which is preliminary data.</text>
</comment>
<accession>A0A368V695</accession>
<dbReference type="Pfam" id="PF00586">
    <property type="entry name" value="AIRS"/>
    <property type="match status" value="1"/>
</dbReference>
<dbReference type="NCBIfam" id="TIGR00476">
    <property type="entry name" value="selD"/>
    <property type="match status" value="1"/>
</dbReference>
<evidence type="ECO:0000256" key="1">
    <source>
        <dbReference type="ARBA" id="ARBA00008026"/>
    </source>
</evidence>
<dbReference type="Gene3D" id="3.30.1330.10">
    <property type="entry name" value="PurM-like, N-terminal domain"/>
    <property type="match status" value="1"/>
</dbReference>
<dbReference type="PANTHER" id="PTHR10256:SF0">
    <property type="entry name" value="INACTIVE SELENIDE, WATER DIKINASE-LIKE PROTEIN-RELATED"/>
    <property type="match status" value="1"/>
</dbReference>
<feature type="binding site" description="in other chain" evidence="9">
    <location>
        <position position="67"/>
    </location>
    <ligand>
        <name>ATP</name>
        <dbReference type="ChEBI" id="CHEBI:30616"/>
        <note>ligand shared between dimeric partners</note>
    </ligand>
</feature>
<evidence type="ECO:0000313" key="13">
    <source>
        <dbReference type="Proteomes" id="UP000252733"/>
    </source>
</evidence>
<evidence type="ECO:0000259" key="11">
    <source>
        <dbReference type="Pfam" id="PF02769"/>
    </source>
</evidence>
<organism evidence="12 13">
    <name type="scientific">Marinilabilia salmonicolor</name>
    <dbReference type="NCBI Taxonomy" id="989"/>
    <lineage>
        <taxon>Bacteria</taxon>
        <taxon>Pseudomonadati</taxon>
        <taxon>Bacteroidota</taxon>
        <taxon>Bacteroidia</taxon>
        <taxon>Marinilabiliales</taxon>
        <taxon>Marinilabiliaceae</taxon>
        <taxon>Marinilabilia</taxon>
    </lineage>
</organism>